<dbReference type="Pfam" id="PF04893">
    <property type="entry name" value="Yip1"/>
    <property type="match status" value="1"/>
</dbReference>
<dbReference type="Proteomes" id="UP001438953">
    <property type="component" value="Unassembled WGS sequence"/>
</dbReference>
<gene>
    <name evidence="7" type="ORF">VSX56_07555</name>
</gene>
<reference evidence="7 8" key="1">
    <citation type="submission" date="2024-06" db="EMBL/GenBank/DDBJ databases">
        <title>Thioclava kandeliae sp. nov. from a rhizosphere soil sample of Kandelia candel in a mangrove.</title>
        <authorList>
            <person name="Mu T."/>
        </authorList>
    </citation>
    <scope>NUCLEOTIDE SEQUENCE [LARGE SCALE GENOMIC DNA]</scope>
    <source>
        <strain evidence="7 8">CPCC 100088</strain>
    </source>
</reference>
<keyword evidence="2 5" id="KW-0812">Transmembrane</keyword>
<evidence type="ECO:0000259" key="6">
    <source>
        <dbReference type="Pfam" id="PF04893"/>
    </source>
</evidence>
<keyword evidence="3 5" id="KW-1133">Transmembrane helix</keyword>
<feature type="transmembrane region" description="Helical" evidence="5">
    <location>
        <begin position="71"/>
        <end position="92"/>
    </location>
</feature>
<keyword evidence="4 5" id="KW-0472">Membrane</keyword>
<evidence type="ECO:0000256" key="3">
    <source>
        <dbReference type="ARBA" id="ARBA00022989"/>
    </source>
</evidence>
<evidence type="ECO:0000256" key="5">
    <source>
        <dbReference type="SAM" id="Phobius"/>
    </source>
</evidence>
<proteinExistence type="predicted"/>
<feature type="transmembrane region" description="Helical" evidence="5">
    <location>
        <begin position="35"/>
        <end position="59"/>
    </location>
</feature>
<dbReference type="EMBL" id="JAYWLC010000004">
    <property type="protein sequence ID" value="MER5171629.1"/>
    <property type="molecule type" value="Genomic_DNA"/>
</dbReference>
<comment type="subcellular location">
    <subcellularLocation>
        <location evidence="1">Membrane</location>
        <topology evidence="1">Multi-pass membrane protein</topology>
    </subcellularLocation>
</comment>
<protein>
    <submittedName>
        <fullName evidence="7">YIP1 family protein</fullName>
    </submittedName>
</protein>
<feature type="transmembrane region" description="Helical" evidence="5">
    <location>
        <begin position="131"/>
        <end position="149"/>
    </location>
</feature>
<dbReference type="InterPro" id="IPR006977">
    <property type="entry name" value="Yip1_dom"/>
</dbReference>
<sequence length="194" mass="20635">MEQFNLKSAILNTLTQPQAVARALIEWNPPTQARWLGLAVVVVLSACLGLAGQVIASAMIPDTEELNFNPIPLIVLQAIILVYAAAAMTFVGRLGNGVGNFRDALLLMSWAEFVMVILQIVQLVLVVVAPATLGVTTILLLFLMFYLVVNFAAALHGFRNLAVVAIGTIITFFASAFAAGLILMILGVMPSPSA</sequence>
<name>A0ABV1SGL8_9RHOB</name>
<feature type="transmembrane region" description="Helical" evidence="5">
    <location>
        <begin position="161"/>
        <end position="189"/>
    </location>
</feature>
<organism evidence="7 8">
    <name type="scientific">Thioclava kandeliae</name>
    <dbReference type="NCBI Taxonomy" id="3070818"/>
    <lineage>
        <taxon>Bacteria</taxon>
        <taxon>Pseudomonadati</taxon>
        <taxon>Pseudomonadota</taxon>
        <taxon>Alphaproteobacteria</taxon>
        <taxon>Rhodobacterales</taxon>
        <taxon>Paracoccaceae</taxon>
        <taxon>Thioclava</taxon>
    </lineage>
</organism>
<feature type="transmembrane region" description="Helical" evidence="5">
    <location>
        <begin position="104"/>
        <end position="125"/>
    </location>
</feature>
<accession>A0ABV1SGL8</accession>
<feature type="domain" description="Yip1" evidence="6">
    <location>
        <begin position="12"/>
        <end position="178"/>
    </location>
</feature>
<evidence type="ECO:0000256" key="2">
    <source>
        <dbReference type="ARBA" id="ARBA00022692"/>
    </source>
</evidence>
<dbReference type="RefSeq" id="WP_350936113.1">
    <property type="nucleotide sequence ID" value="NZ_JAYWLC010000004.1"/>
</dbReference>
<evidence type="ECO:0000256" key="1">
    <source>
        <dbReference type="ARBA" id="ARBA00004141"/>
    </source>
</evidence>
<comment type="caution">
    <text evidence="7">The sequence shown here is derived from an EMBL/GenBank/DDBJ whole genome shotgun (WGS) entry which is preliminary data.</text>
</comment>
<evidence type="ECO:0000313" key="7">
    <source>
        <dbReference type="EMBL" id="MER5171629.1"/>
    </source>
</evidence>
<keyword evidence="8" id="KW-1185">Reference proteome</keyword>
<evidence type="ECO:0000313" key="8">
    <source>
        <dbReference type="Proteomes" id="UP001438953"/>
    </source>
</evidence>
<evidence type="ECO:0000256" key="4">
    <source>
        <dbReference type="ARBA" id="ARBA00023136"/>
    </source>
</evidence>